<dbReference type="OrthoDB" id="10066429at2759"/>
<dbReference type="Proteomes" id="UP000054454">
    <property type="component" value="Unassembled WGS sequence"/>
</dbReference>
<feature type="transmembrane region" description="Helical" evidence="11">
    <location>
        <begin position="88"/>
        <end position="111"/>
    </location>
</feature>
<feature type="transmembrane region" description="Helical" evidence="11">
    <location>
        <begin position="311"/>
        <end position="329"/>
    </location>
</feature>
<protein>
    <recommendedName>
        <fullName evidence="11">Mannosyltransferase</fullName>
        <ecNumber evidence="11">2.4.1.-</ecNumber>
    </recommendedName>
</protein>
<dbReference type="AlphaFoldDB" id="A0A0W4ZDF3"/>
<keyword evidence="3" id="KW-0337">GPI-anchor biosynthesis</keyword>
<sequence>MKFLIFWGIYIFLVLIRFGFSISESYIHPDEYLQGIQVVAGNLLNIKVEYPWEFKGRSPIRSIGPLLIIYGLPLKIFQWIAGDTKVDPLYVFFLLRVFFFGLSFFIDWFIYTSTPSKYRRKALLIYASSFVTWTYQVHTFSNSIETIIVSICLFLIQKIKMNIRPWKCVLLAIFSSFGFFSRITFPIILLPFVASFSKSLIKRPKIIFSIIKSFILMFLIFILIDSFYYANGYRVIITPLNNFKYNSKYINLQKHGIHSYWTHFLVNLPILLGPAIILPIIVKNIKLDLYLMSSILYLLLLSLFPHQELRFLLPVFPLLVIYLSSLGNIRKKKTKYLFIFSWIIYNVFLGIFLGFFHQHDVISIMIFLKKYLVNDSFTNVVFWKTYPPPTWLFLDPPDSKISFSHLVGYSVNNVLDYLSAEKQKGLRSIFILPILLVEKLPCVFEELRNSSCKTNVTLRQIFKTSYYIGLDDSDFINNNIFFVLMDLIRKKGLVVCEIT</sequence>
<dbReference type="EC" id="2.4.1.-" evidence="11"/>
<dbReference type="GO" id="GO:0000026">
    <property type="term" value="F:alpha-1,2-mannosyltransferase activity"/>
    <property type="evidence" value="ECO:0007669"/>
    <property type="project" value="TreeGrafter"/>
</dbReference>
<comment type="subcellular location">
    <subcellularLocation>
        <location evidence="1 11">Endoplasmic reticulum membrane</location>
        <topology evidence="1 11">Multi-pass membrane protein</topology>
    </subcellularLocation>
</comment>
<feature type="transmembrane region" description="Helical" evidence="11">
    <location>
        <begin position="123"/>
        <end position="156"/>
    </location>
</feature>
<evidence type="ECO:0000256" key="4">
    <source>
        <dbReference type="ARBA" id="ARBA00022676"/>
    </source>
</evidence>
<dbReference type="GO" id="GO:0005789">
    <property type="term" value="C:endoplasmic reticulum membrane"/>
    <property type="evidence" value="ECO:0007669"/>
    <property type="project" value="UniProtKB-SubCell"/>
</dbReference>
<dbReference type="GO" id="GO:0006506">
    <property type="term" value="P:GPI anchor biosynthetic process"/>
    <property type="evidence" value="ECO:0007669"/>
    <property type="project" value="UniProtKB-KW"/>
</dbReference>
<comment type="pathway">
    <text evidence="2">Glycolipid biosynthesis; glycosylphosphatidylinositol-anchor biosynthesis.</text>
</comment>
<feature type="transmembrane region" description="Helical" evidence="11">
    <location>
        <begin position="206"/>
        <end position="230"/>
    </location>
</feature>
<evidence type="ECO:0000256" key="7">
    <source>
        <dbReference type="ARBA" id="ARBA00022824"/>
    </source>
</evidence>
<evidence type="ECO:0000256" key="5">
    <source>
        <dbReference type="ARBA" id="ARBA00022679"/>
    </source>
</evidence>
<dbReference type="VEuPathDB" id="FungiDB:T552_02882"/>
<evidence type="ECO:0000256" key="11">
    <source>
        <dbReference type="RuleBase" id="RU363075"/>
    </source>
</evidence>
<evidence type="ECO:0000256" key="6">
    <source>
        <dbReference type="ARBA" id="ARBA00022692"/>
    </source>
</evidence>
<keyword evidence="5" id="KW-0808">Transferase</keyword>
<accession>A0A0W4ZDF3</accession>
<keyword evidence="7 11" id="KW-0256">Endoplasmic reticulum</keyword>
<keyword evidence="9 11" id="KW-0472">Membrane</keyword>
<gene>
    <name evidence="12" type="ORF">T552_02882</name>
</gene>
<evidence type="ECO:0000256" key="3">
    <source>
        <dbReference type="ARBA" id="ARBA00022502"/>
    </source>
</evidence>
<organism evidence="12 13">
    <name type="scientific">Pneumocystis carinii (strain B80)</name>
    <name type="common">Rat pneumocystis pneumonia agent</name>
    <name type="synonym">Pneumocystis carinii f. sp. carinii</name>
    <dbReference type="NCBI Taxonomy" id="1408658"/>
    <lineage>
        <taxon>Eukaryota</taxon>
        <taxon>Fungi</taxon>
        <taxon>Dikarya</taxon>
        <taxon>Ascomycota</taxon>
        <taxon>Taphrinomycotina</taxon>
        <taxon>Pneumocystomycetes</taxon>
        <taxon>Pneumocystaceae</taxon>
        <taxon>Pneumocystis</taxon>
    </lineage>
</organism>
<feature type="transmembrane region" description="Helical" evidence="11">
    <location>
        <begin position="260"/>
        <end position="282"/>
    </location>
</feature>
<dbReference type="InterPro" id="IPR005599">
    <property type="entry name" value="GPI_mannosylTrfase"/>
</dbReference>
<evidence type="ECO:0000313" key="12">
    <source>
        <dbReference type="EMBL" id="KTW26401.1"/>
    </source>
</evidence>
<name>A0A0W4ZDF3_PNEC8</name>
<evidence type="ECO:0000256" key="2">
    <source>
        <dbReference type="ARBA" id="ARBA00004687"/>
    </source>
</evidence>
<evidence type="ECO:0000256" key="1">
    <source>
        <dbReference type="ARBA" id="ARBA00004477"/>
    </source>
</evidence>
<feature type="transmembrane region" description="Helical" evidence="11">
    <location>
        <begin position="63"/>
        <end position="82"/>
    </location>
</feature>
<feature type="transmembrane region" description="Helical" evidence="11">
    <location>
        <begin position="336"/>
        <end position="356"/>
    </location>
</feature>
<dbReference type="PANTHER" id="PTHR22760:SF3">
    <property type="entry name" value="GPI MANNOSYLTRANSFERASE 4"/>
    <property type="match status" value="1"/>
</dbReference>
<dbReference type="Pfam" id="PF03901">
    <property type="entry name" value="Glyco_transf_22"/>
    <property type="match status" value="1"/>
</dbReference>
<reference evidence="13" key="1">
    <citation type="journal article" date="2016" name="Nat. Commun.">
        <title>Genome analysis of three Pneumocystis species reveals adaptation mechanisms to life exclusively in mammalian hosts.</title>
        <authorList>
            <person name="Ma L."/>
            <person name="Chen Z."/>
            <person name="Huang D.W."/>
            <person name="Kutty G."/>
            <person name="Ishihara M."/>
            <person name="Wang H."/>
            <person name="Abouelleil A."/>
            <person name="Bishop L."/>
            <person name="Davey E."/>
            <person name="Deng R."/>
            <person name="Deng X."/>
            <person name="Fan L."/>
            <person name="Fantoni G."/>
            <person name="Fitzgerald M."/>
            <person name="Gogineni E."/>
            <person name="Goldberg J.M."/>
            <person name="Handley G."/>
            <person name="Hu X."/>
            <person name="Huber C."/>
            <person name="Jiao X."/>
            <person name="Jones K."/>
            <person name="Levin J.Z."/>
            <person name="Liu Y."/>
            <person name="Macdonald P."/>
            <person name="Melnikov A."/>
            <person name="Raley C."/>
            <person name="Sassi M."/>
            <person name="Sherman B.T."/>
            <person name="Song X."/>
            <person name="Sykes S."/>
            <person name="Tran B."/>
            <person name="Walsh L."/>
            <person name="Xia Y."/>
            <person name="Yang J."/>
            <person name="Young S."/>
            <person name="Zeng Q."/>
            <person name="Zheng X."/>
            <person name="Stephens R."/>
            <person name="Nusbaum C."/>
            <person name="Birren B.W."/>
            <person name="Azadi P."/>
            <person name="Lempicki R.A."/>
            <person name="Cuomo C.A."/>
            <person name="Kovacs J.A."/>
        </authorList>
    </citation>
    <scope>NUCLEOTIDE SEQUENCE [LARGE SCALE GENOMIC DNA]</scope>
    <source>
        <strain evidence="13">B80</strain>
    </source>
</reference>
<dbReference type="RefSeq" id="XP_018224849.1">
    <property type="nucleotide sequence ID" value="XM_018371408.1"/>
</dbReference>
<evidence type="ECO:0000256" key="10">
    <source>
        <dbReference type="ARBA" id="ARBA00038466"/>
    </source>
</evidence>
<keyword evidence="4 11" id="KW-0328">Glycosyltransferase</keyword>
<feature type="transmembrane region" description="Helical" evidence="11">
    <location>
        <begin position="6"/>
        <end position="27"/>
    </location>
</feature>
<evidence type="ECO:0000256" key="8">
    <source>
        <dbReference type="ARBA" id="ARBA00022989"/>
    </source>
</evidence>
<evidence type="ECO:0000313" key="13">
    <source>
        <dbReference type="Proteomes" id="UP000054454"/>
    </source>
</evidence>
<keyword evidence="8 11" id="KW-1133">Transmembrane helix</keyword>
<feature type="transmembrane region" description="Helical" evidence="11">
    <location>
        <begin position="168"/>
        <end position="194"/>
    </location>
</feature>
<dbReference type="EMBL" id="LFVZ01000013">
    <property type="protein sequence ID" value="KTW26401.1"/>
    <property type="molecule type" value="Genomic_DNA"/>
</dbReference>
<keyword evidence="13" id="KW-1185">Reference proteome</keyword>
<proteinExistence type="inferred from homology"/>
<dbReference type="PANTHER" id="PTHR22760">
    <property type="entry name" value="GLYCOSYLTRANSFERASE"/>
    <property type="match status" value="1"/>
</dbReference>
<comment type="caution">
    <text evidence="12">The sequence shown here is derived from an EMBL/GenBank/DDBJ whole genome shotgun (WGS) entry which is preliminary data.</text>
</comment>
<evidence type="ECO:0000256" key="9">
    <source>
        <dbReference type="ARBA" id="ARBA00023136"/>
    </source>
</evidence>
<comment type="similarity">
    <text evidence="10">Belongs to the glycosyltransferase 22 family. PIGZ subfamily.</text>
</comment>
<dbReference type="GeneID" id="28937611"/>
<keyword evidence="6 11" id="KW-0812">Transmembrane</keyword>